<feature type="region of interest" description="Disordered" evidence="1">
    <location>
        <begin position="32"/>
        <end position="60"/>
    </location>
</feature>
<evidence type="ECO:0000256" key="1">
    <source>
        <dbReference type="SAM" id="MobiDB-lite"/>
    </source>
</evidence>
<dbReference type="Proteomes" id="UP000001645">
    <property type="component" value="Unplaced"/>
</dbReference>
<evidence type="ECO:0000313" key="3">
    <source>
        <dbReference type="Proteomes" id="UP000001645"/>
    </source>
</evidence>
<name>A0A803XP14_MELGA</name>
<accession>A0A803XP14</accession>
<sequence length="60" mass="6096">DLPAPILLRCVSQLCCPAAPPASSQSWLCCSRSGGKKGQNGSVGAQPLPASAWGEDGTRN</sequence>
<reference evidence="2" key="2">
    <citation type="submission" date="2025-08" db="UniProtKB">
        <authorList>
            <consortium name="Ensembl"/>
        </authorList>
    </citation>
    <scope>IDENTIFICATION</scope>
</reference>
<proteinExistence type="predicted"/>
<dbReference type="InParanoid" id="A0A803XP14"/>
<dbReference type="Ensembl" id="ENSMGAT00000023049.1">
    <property type="protein sequence ID" value="ENSMGAP00000021260.1"/>
    <property type="gene ID" value="ENSMGAG00000021211.1"/>
</dbReference>
<reference evidence="2" key="1">
    <citation type="journal article" date="2010" name="PLoS Biol.">
        <title>Multi-platform next-generation sequencing of the domestic turkey (Meleagris gallopavo): genome assembly and analysis.</title>
        <authorList>
            <person name="Dalloul R.A."/>
            <person name="Long J.A."/>
            <person name="Zimin A.V."/>
            <person name="Aslam L."/>
            <person name="Beal K."/>
            <person name="Blomberg L.A."/>
            <person name="Bouffard P."/>
            <person name="Burt D.W."/>
            <person name="Crasta O."/>
            <person name="Crooijmans R.P."/>
            <person name="Cooper K."/>
            <person name="Coulombe R.A."/>
            <person name="De S."/>
            <person name="Delany M.E."/>
            <person name="Dodgson J.B."/>
            <person name="Dong J.J."/>
            <person name="Evans C."/>
            <person name="Frederickson K.M."/>
            <person name="Flicek P."/>
            <person name="Florea L."/>
            <person name="Folkerts O."/>
            <person name="Groenen M.A."/>
            <person name="Harkins T.T."/>
            <person name="Herrero J."/>
            <person name="Hoffmann S."/>
            <person name="Megens H.J."/>
            <person name="Jiang A."/>
            <person name="de Jong P."/>
            <person name="Kaiser P."/>
            <person name="Kim H."/>
            <person name="Kim K.W."/>
            <person name="Kim S."/>
            <person name="Langenberger D."/>
            <person name="Lee M.K."/>
            <person name="Lee T."/>
            <person name="Mane S."/>
            <person name="Marcais G."/>
            <person name="Marz M."/>
            <person name="McElroy A.P."/>
            <person name="Modise T."/>
            <person name="Nefedov M."/>
            <person name="Notredame C."/>
            <person name="Paton I.R."/>
            <person name="Payne W.S."/>
            <person name="Pertea G."/>
            <person name="Prickett D."/>
            <person name="Puiu D."/>
            <person name="Qioa D."/>
            <person name="Raineri E."/>
            <person name="Ruffier M."/>
            <person name="Salzberg S.L."/>
            <person name="Schatz M.C."/>
            <person name="Scheuring C."/>
            <person name="Schmidt C.J."/>
            <person name="Schroeder S."/>
            <person name="Searle S.M."/>
            <person name="Smith E.J."/>
            <person name="Smith J."/>
            <person name="Sonstegard T.S."/>
            <person name="Stadler P.F."/>
            <person name="Tafer H."/>
            <person name="Tu Z.J."/>
            <person name="Van Tassell C.P."/>
            <person name="Vilella A.J."/>
            <person name="Williams K.P."/>
            <person name="Yorke J.A."/>
            <person name="Zhang L."/>
            <person name="Zhang H.B."/>
            <person name="Zhang X."/>
            <person name="Zhang Y."/>
            <person name="Reed K.M."/>
        </authorList>
    </citation>
    <scope>NUCLEOTIDE SEQUENCE [LARGE SCALE GENOMIC DNA]</scope>
</reference>
<organism evidence="2 3">
    <name type="scientific">Meleagris gallopavo</name>
    <name type="common">Wild turkey</name>
    <dbReference type="NCBI Taxonomy" id="9103"/>
    <lineage>
        <taxon>Eukaryota</taxon>
        <taxon>Metazoa</taxon>
        <taxon>Chordata</taxon>
        <taxon>Craniata</taxon>
        <taxon>Vertebrata</taxon>
        <taxon>Euteleostomi</taxon>
        <taxon>Archelosauria</taxon>
        <taxon>Archosauria</taxon>
        <taxon>Dinosauria</taxon>
        <taxon>Saurischia</taxon>
        <taxon>Theropoda</taxon>
        <taxon>Coelurosauria</taxon>
        <taxon>Aves</taxon>
        <taxon>Neognathae</taxon>
        <taxon>Galloanserae</taxon>
        <taxon>Galliformes</taxon>
        <taxon>Phasianidae</taxon>
        <taxon>Meleagridinae</taxon>
        <taxon>Meleagris</taxon>
    </lineage>
</organism>
<reference evidence="2" key="3">
    <citation type="submission" date="2025-09" db="UniProtKB">
        <authorList>
            <consortium name="Ensembl"/>
        </authorList>
    </citation>
    <scope>IDENTIFICATION</scope>
</reference>
<evidence type="ECO:0000313" key="2">
    <source>
        <dbReference type="Ensembl" id="ENSMGAP00000021260.1"/>
    </source>
</evidence>
<keyword evidence="3" id="KW-1185">Reference proteome</keyword>
<protein>
    <submittedName>
        <fullName evidence="2">Uncharacterized protein</fullName>
    </submittedName>
</protein>
<dbReference type="AlphaFoldDB" id="A0A803XP14"/>